<comment type="caution">
    <text evidence="1">The sequence shown here is derived from an EMBL/GenBank/DDBJ whole genome shotgun (WGS) entry which is preliminary data.</text>
</comment>
<keyword evidence="2" id="KW-1185">Reference proteome</keyword>
<dbReference type="AlphaFoldDB" id="A0AAD7JC60"/>
<evidence type="ECO:0000313" key="1">
    <source>
        <dbReference type="EMBL" id="KAJ7761774.1"/>
    </source>
</evidence>
<accession>A0AAD7JC60</accession>
<dbReference type="Proteomes" id="UP001215598">
    <property type="component" value="Unassembled WGS sequence"/>
</dbReference>
<evidence type="ECO:0000313" key="2">
    <source>
        <dbReference type="Proteomes" id="UP001215598"/>
    </source>
</evidence>
<proteinExistence type="predicted"/>
<sequence length="199" mass="21850">MLRRRRMRSAFSVSFLVSYFHDSFSRQLESLISPFSPCRPNPLSLGMTIPRVFRHACVSVHPHTTAGTPSIFMLFPQRTHVTLLTHPVLLTPIPRLTLSATTHVPDVLVFCRSILGAAGAYLYKRWTIDLRSTSGGDVSGALNFPLSLTVATVVRGRSDVGLPRARYAAPNACCGISECTIGAHDWLGLGAWVDVCEEK</sequence>
<protein>
    <submittedName>
        <fullName evidence="1">Uncharacterized protein</fullName>
    </submittedName>
</protein>
<dbReference type="EMBL" id="JARKIB010000034">
    <property type="protein sequence ID" value="KAJ7761774.1"/>
    <property type="molecule type" value="Genomic_DNA"/>
</dbReference>
<reference evidence="1" key="1">
    <citation type="submission" date="2023-03" db="EMBL/GenBank/DDBJ databases">
        <title>Massive genome expansion in bonnet fungi (Mycena s.s.) driven by repeated elements and novel gene families across ecological guilds.</title>
        <authorList>
            <consortium name="Lawrence Berkeley National Laboratory"/>
            <person name="Harder C.B."/>
            <person name="Miyauchi S."/>
            <person name="Viragh M."/>
            <person name="Kuo A."/>
            <person name="Thoen E."/>
            <person name="Andreopoulos B."/>
            <person name="Lu D."/>
            <person name="Skrede I."/>
            <person name="Drula E."/>
            <person name="Henrissat B."/>
            <person name="Morin E."/>
            <person name="Kohler A."/>
            <person name="Barry K."/>
            <person name="LaButti K."/>
            <person name="Morin E."/>
            <person name="Salamov A."/>
            <person name="Lipzen A."/>
            <person name="Mereny Z."/>
            <person name="Hegedus B."/>
            <person name="Baldrian P."/>
            <person name="Stursova M."/>
            <person name="Weitz H."/>
            <person name="Taylor A."/>
            <person name="Grigoriev I.V."/>
            <person name="Nagy L.G."/>
            <person name="Martin F."/>
            <person name="Kauserud H."/>
        </authorList>
    </citation>
    <scope>NUCLEOTIDE SEQUENCE</scope>
    <source>
        <strain evidence="1">CBHHK182m</strain>
    </source>
</reference>
<gene>
    <name evidence="1" type="ORF">B0H16DRAFT_539029</name>
</gene>
<name>A0AAD7JC60_9AGAR</name>
<organism evidence="1 2">
    <name type="scientific">Mycena metata</name>
    <dbReference type="NCBI Taxonomy" id="1033252"/>
    <lineage>
        <taxon>Eukaryota</taxon>
        <taxon>Fungi</taxon>
        <taxon>Dikarya</taxon>
        <taxon>Basidiomycota</taxon>
        <taxon>Agaricomycotina</taxon>
        <taxon>Agaricomycetes</taxon>
        <taxon>Agaricomycetidae</taxon>
        <taxon>Agaricales</taxon>
        <taxon>Marasmiineae</taxon>
        <taxon>Mycenaceae</taxon>
        <taxon>Mycena</taxon>
    </lineage>
</organism>